<evidence type="ECO:0000259" key="3">
    <source>
        <dbReference type="Pfam" id="PF02230"/>
    </source>
</evidence>
<dbReference type="InterPro" id="IPR003140">
    <property type="entry name" value="PLipase/COase/thioEstase"/>
</dbReference>
<dbReference type="EMBL" id="VWPK01000038">
    <property type="protein sequence ID" value="KAA5610123.1"/>
    <property type="molecule type" value="Genomic_DNA"/>
</dbReference>
<comment type="caution">
    <text evidence="4">The sequence shown here is derived from an EMBL/GenBank/DDBJ whole genome shotgun (WGS) entry which is preliminary data.</text>
</comment>
<sequence>MLDGPRWGPKEGRAAQLVVLCHGVGADGHDLIDLAPWWATAMPQAAFVAPDAPFPYDGAPMGRQWFGLWDRTPTQLEAGVDAAAPLLGAFIDAELARLGLPADAYALMGFSQGAMTALHTGLRRPVPPRVILAFSGALLAPHRLGEAPARPPVLLVHGEVDEVVPPSRSREAEAALLAAGFPVESLFCPRLGHGIDEAGLARGALALQRAFAEK</sequence>
<dbReference type="GO" id="GO:0016787">
    <property type="term" value="F:hydrolase activity"/>
    <property type="evidence" value="ECO:0007669"/>
    <property type="project" value="UniProtKB-KW"/>
</dbReference>
<evidence type="ECO:0000313" key="5">
    <source>
        <dbReference type="Proteomes" id="UP000325255"/>
    </source>
</evidence>
<accession>A0A5M6IPC1</accession>
<dbReference type="SUPFAM" id="SSF53474">
    <property type="entry name" value="alpha/beta-Hydrolases"/>
    <property type="match status" value="1"/>
</dbReference>
<proteinExistence type="inferred from homology"/>
<dbReference type="InterPro" id="IPR029058">
    <property type="entry name" value="AB_hydrolase_fold"/>
</dbReference>
<organism evidence="4 5">
    <name type="scientific">Rhodovastum atsumiense</name>
    <dbReference type="NCBI Taxonomy" id="504468"/>
    <lineage>
        <taxon>Bacteria</taxon>
        <taxon>Pseudomonadati</taxon>
        <taxon>Pseudomonadota</taxon>
        <taxon>Alphaproteobacteria</taxon>
        <taxon>Acetobacterales</taxon>
        <taxon>Acetobacteraceae</taxon>
        <taxon>Rhodovastum</taxon>
    </lineage>
</organism>
<keyword evidence="5" id="KW-1185">Reference proteome</keyword>
<dbReference type="Gene3D" id="3.40.50.1820">
    <property type="entry name" value="alpha/beta hydrolase"/>
    <property type="match status" value="1"/>
</dbReference>
<dbReference type="PANTHER" id="PTHR10655">
    <property type="entry name" value="LYSOPHOSPHOLIPASE-RELATED"/>
    <property type="match status" value="1"/>
</dbReference>
<feature type="domain" description="Phospholipase/carboxylesterase/thioesterase" evidence="3">
    <location>
        <begin position="10"/>
        <end position="200"/>
    </location>
</feature>
<reference evidence="4 5" key="1">
    <citation type="submission" date="2019-09" db="EMBL/GenBank/DDBJ databases">
        <title>Genome sequence of Rhodovastum atsumiense, a diverse member of the Acetobacteraceae family of non-sulfur purple photosynthetic bacteria.</title>
        <authorList>
            <person name="Meyer T."/>
            <person name="Kyndt J."/>
        </authorList>
    </citation>
    <scope>NUCLEOTIDE SEQUENCE [LARGE SCALE GENOMIC DNA]</scope>
    <source>
        <strain evidence="4 5">DSM 21279</strain>
    </source>
</reference>
<gene>
    <name evidence="4" type="ORF">F1189_20955</name>
</gene>
<dbReference type="Pfam" id="PF02230">
    <property type="entry name" value="Abhydrolase_2"/>
    <property type="match status" value="1"/>
</dbReference>
<dbReference type="InterPro" id="IPR050565">
    <property type="entry name" value="LYPA1-2/EST-like"/>
</dbReference>
<evidence type="ECO:0000256" key="2">
    <source>
        <dbReference type="ARBA" id="ARBA00022801"/>
    </source>
</evidence>
<keyword evidence="2" id="KW-0378">Hydrolase</keyword>
<evidence type="ECO:0000313" key="4">
    <source>
        <dbReference type="EMBL" id="KAA5610123.1"/>
    </source>
</evidence>
<dbReference type="OrthoDB" id="9801763at2"/>
<dbReference type="PANTHER" id="PTHR10655:SF17">
    <property type="entry name" value="LYSOPHOSPHOLIPASE-LIKE PROTEIN 1"/>
    <property type="match status" value="1"/>
</dbReference>
<protein>
    <submittedName>
        <fullName evidence="4">Phospholipase</fullName>
    </submittedName>
</protein>
<comment type="similarity">
    <text evidence="1">Belongs to the AB hydrolase superfamily. AB hydrolase 2 family.</text>
</comment>
<name>A0A5M6IPC1_9PROT</name>
<evidence type="ECO:0000256" key="1">
    <source>
        <dbReference type="ARBA" id="ARBA00006499"/>
    </source>
</evidence>
<dbReference type="AlphaFoldDB" id="A0A5M6IPC1"/>
<dbReference type="Proteomes" id="UP000325255">
    <property type="component" value="Unassembled WGS sequence"/>
</dbReference>